<evidence type="ECO:0000259" key="2">
    <source>
        <dbReference type="PROSITE" id="PS51782"/>
    </source>
</evidence>
<name>A0A8B6X3D6_9BURK</name>
<dbReference type="CDD" id="cd00118">
    <property type="entry name" value="LysM"/>
    <property type="match status" value="1"/>
</dbReference>
<dbReference type="PANTHER" id="PTHR38731:SF1">
    <property type="entry name" value="FECR PROTEIN DOMAIN-CONTAINING PROTEIN"/>
    <property type="match status" value="1"/>
</dbReference>
<proteinExistence type="predicted"/>
<dbReference type="Gene3D" id="2.60.40.10">
    <property type="entry name" value="Immunoglobulins"/>
    <property type="match status" value="2"/>
</dbReference>
<dbReference type="Pfam" id="PF04773">
    <property type="entry name" value="FecR"/>
    <property type="match status" value="1"/>
</dbReference>
<feature type="domain" description="LysM" evidence="2">
    <location>
        <begin position="47"/>
        <end position="94"/>
    </location>
</feature>
<feature type="signal peptide" evidence="1">
    <location>
        <begin position="1"/>
        <end position="33"/>
    </location>
</feature>
<evidence type="ECO:0000313" key="4">
    <source>
        <dbReference type="RefSeq" id="WP_028311166.1"/>
    </source>
</evidence>
<dbReference type="InterPro" id="IPR006860">
    <property type="entry name" value="FecR"/>
</dbReference>
<dbReference type="InterPro" id="IPR036779">
    <property type="entry name" value="LysM_dom_sf"/>
</dbReference>
<dbReference type="InterPro" id="IPR013783">
    <property type="entry name" value="Ig-like_fold"/>
</dbReference>
<dbReference type="AlphaFoldDB" id="A0A8B6X3D6"/>
<evidence type="ECO:0000256" key="1">
    <source>
        <dbReference type="SAM" id="SignalP"/>
    </source>
</evidence>
<dbReference type="Proteomes" id="UP000675920">
    <property type="component" value="Unplaced"/>
</dbReference>
<evidence type="ECO:0000313" key="3">
    <source>
        <dbReference type="Proteomes" id="UP000675920"/>
    </source>
</evidence>
<dbReference type="SMART" id="SM00257">
    <property type="entry name" value="LysM"/>
    <property type="match status" value="1"/>
</dbReference>
<dbReference type="PIRSF" id="PIRSF029644">
    <property type="entry name" value="UCP029644"/>
    <property type="match status" value="1"/>
</dbReference>
<accession>A0A8B6X3D6</accession>
<dbReference type="PROSITE" id="PS51782">
    <property type="entry name" value="LYSM"/>
    <property type="match status" value="1"/>
</dbReference>
<sequence length="562" mass="58950">MPISPARTAVVVRARRSAIAAAAAAIGFGNALAAPPALLPVADTETHILTVERGDTLIGIARRLLANRGGWREIARLNRMADPDVLPTGSQLRIPLDRMAARPMTVEVIETVGHASLVRPDGSTSPLARGTSLGEGDRIDTGADGYATLRLGDGSLLRVQAESSAEVARARNYAAADTAAASLRLLRGRVEALVARLRGGQPHFDVRTPQATLAVRGTEFRVSSGAETHGEVVHGLVDARGGAEGKALAAGYGTVIGADGRVAEPVALLPAPDLSGLPAVFERKLLRISLPPLAGAAGWRVQVARDAGFGAVEHESVSATPELRIAGLGDGRWQLRVRAINAQGLEGLDAVGSFELHAEPEPPFLNAPAPSGKLRATGVRFAWTANPAATGGYRFQLAPADGSFDAPIAERAANGNDVTLDPLAPGRYRWRVASLPADGRPGPWGDAVEFTLAPPPAGAQSPEVDDDEMRFAWAGEPGQTFDFQLGRDAAMASPEVVAHLDTPRLSLPRPHAGGRFYLRYRAIDADGFIGPWTAIQSFDVDGCIEGGADQCWRSGAGLLTRR</sequence>
<organism evidence="3 4">
    <name type="scientific">Derxia gummosa DSM 723</name>
    <dbReference type="NCBI Taxonomy" id="1121388"/>
    <lineage>
        <taxon>Bacteria</taxon>
        <taxon>Pseudomonadati</taxon>
        <taxon>Pseudomonadota</taxon>
        <taxon>Betaproteobacteria</taxon>
        <taxon>Burkholderiales</taxon>
        <taxon>Alcaligenaceae</taxon>
        <taxon>Derxia</taxon>
    </lineage>
</organism>
<dbReference type="InterPro" id="IPR016930">
    <property type="entry name" value="UCP029644"/>
</dbReference>
<reference evidence="4" key="1">
    <citation type="journal article" date="1990" name="J. Bacteriol.">
        <title>Novel two-component transmembrane transcription control: regulation of iron dicitrate transport in Escherichia coli K-12.</title>
        <authorList>
            <person name="Van Hove B."/>
            <person name="Staudenmaier H."/>
            <person name="Braun V."/>
        </authorList>
    </citation>
    <scope>NUCLEOTIDE SEQUENCE</scope>
</reference>
<dbReference type="SUPFAM" id="SSF54106">
    <property type="entry name" value="LysM domain"/>
    <property type="match status" value="1"/>
</dbReference>
<keyword evidence="1" id="KW-0732">Signal</keyword>
<dbReference type="Pfam" id="PF01476">
    <property type="entry name" value="LysM"/>
    <property type="match status" value="1"/>
</dbReference>
<protein>
    <submittedName>
        <fullName evidence="4">FecR family protein</fullName>
    </submittedName>
</protein>
<feature type="chain" id="PRO_5034459374" evidence="1">
    <location>
        <begin position="34"/>
        <end position="562"/>
    </location>
</feature>
<keyword evidence="3" id="KW-1185">Reference proteome</keyword>
<dbReference type="RefSeq" id="WP_028311166.1">
    <property type="nucleotide sequence ID" value="NZ_AXWS01000008.1"/>
</dbReference>
<dbReference type="Gene3D" id="3.10.350.10">
    <property type="entry name" value="LysM domain"/>
    <property type="match status" value="1"/>
</dbReference>
<reference evidence="4" key="2">
    <citation type="submission" date="2025-08" db="UniProtKB">
        <authorList>
            <consortium name="RefSeq"/>
        </authorList>
    </citation>
    <scope>IDENTIFICATION</scope>
</reference>
<dbReference type="PANTHER" id="PTHR38731">
    <property type="entry name" value="LIPL45-RELATED LIPOPROTEIN-RELATED"/>
    <property type="match status" value="1"/>
</dbReference>
<dbReference type="InterPro" id="IPR018392">
    <property type="entry name" value="LysM"/>
</dbReference>
<dbReference type="Gene3D" id="2.60.120.1440">
    <property type="match status" value="1"/>
</dbReference>